<dbReference type="NCBIfam" id="TIGR02800">
    <property type="entry name" value="propeller_TolB"/>
    <property type="match status" value="1"/>
</dbReference>
<dbReference type="SUPFAM" id="SSF52964">
    <property type="entry name" value="TolB, N-terminal domain"/>
    <property type="match status" value="1"/>
</dbReference>
<feature type="domain" description="TolB N-terminal" evidence="5">
    <location>
        <begin position="32"/>
        <end position="140"/>
    </location>
</feature>
<dbReference type="EMBL" id="UIDG01000389">
    <property type="protein sequence ID" value="SUS07495.1"/>
    <property type="molecule type" value="Genomic_DNA"/>
</dbReference>
<dbReference type="PANTHER" id="PTHR36842:SF1">
    <property type="entry name" value="PROTEIN TOLB"/>
    <property type="match status" value="1"/>
</dbReference>
<accession>A0A380TGD5</accession>
<evidence type="ECO:0000256" key="4">
    <source>
        <dbReference type="ARBA" id="ARBA00022764"/>
    </source>
</evidence>
<evidence type="ECO:0000256" key="3">
    <source>
        <dbReference type="ARBA" id="ARBA00022729"/>
    </source>
</evidence>
<evidence type="ECO:0000256" key="1">
    <source>
        <dbReference type="ARBA" id="ARBA00004418"/>
    </source>
</evidence>
<evidence type="ECO:0000256" key="2">
    <source>
        <dbReference type="ARBA" id="ARBA00009820"/>
    </source>
</evidence>
<dbReference type="InterPro" id="IPR007195">
    <property type="entry name" value="TolB_N"/>
</dbReference>
<reference evidence="6" key="1">
    <citation type="submission" date="2018-07" db="EMBL/GenBank/DDBJ databases">
        <authorList>
            <person name="Quirk P.G."/>
            <person name="Krulwich T.A."/>
        </authorList>
    </citation>
    <scope>NUCLEOTIDE SEQUENCE</scope>
</reference>
<dbReference type="InterPro" id="IPR014167">
    <property type="entry name" value="Tol-Pal_TolB"/>
</dbReference>
<evidence type="ECO:0000259" key="5">
    <source>
        <dbReference type="Pfam" id="PF04052"/>
    </source>
</evidence>
<dbReference type="GO" id="GO:0017038">
    <property type="term" value="P:protein import"/>
    <property type="evidence" value="ECO:0007669"/>
    <property type="project" value="InterPro"/>
</dbReference>
<dbReference type="Pfam" id="PF07676">
    <property type="entry name" value="PD40"/>
    <property type="match status" value="3"/>
</dbReference>
<dbReference type="Pfam" id="PF04052">
    <property type="entry name" value="TolB_N"/>
    <property type="match status" value="1"/>
</dbReference>
<dbReference type="InterPro" id="IPR011659">
    <property type="entry name" value="WD40"/>
</dbReference>
<evidence type="ECO:0000313" key="6">
    <source>
        <dbReference type="EMBL" id="SUS07495.1"/>
    </source>
</evidence>
<comment type="subcellular location">
    <subcellularLocation>
        <location evidence="1">Periplasm</location>
    </subcellularLocation>
</comment>
<dbReference type="SUPFAM" id="SSF69304">
    <property type="entry name" value="Tricorn protease N-terminal domain"/>
    <property type="match status" value="1"/>
</dbReference>
<keyword evidence="4" id="KW-0574">Periplasm</keyword>
<dbReference type="AlphaFoldDB" id="A0A380TGD5"/>
<proteinExistence type="inferred from homology"/>
<sequence>MRDAVWRRLQAMIGAVALALVVVAGLPAAADLRIDITRGVVEPLPIVILPFPSAGGDQASDVGTEITNVIAADLERSGLFKPLDPRPLSVSQPSLDTLPMFANWRLVNTQALVHGRTTALPDGRLKIEFRLWDVFAEQEMLGRAYSTPAGNWRRIAHVIADAIYKRITGEDGYFDTRIAYIAESGPRSRRTKRLAIMDQDGANHQFLTEGNNLVLTPRFSPSSQDIAYLRYADSQPRVHIRNLTTRADEALAGIAEITFAPRYAPDGERLIVSMAVDGNTDIYTYDLSDRTRRRLTTTSGIDTSASYSPDGRQIAFNSDRGGSLQLYVMDADGSSVRRISRGDGRYATPVWSPRGDLIAFTKTQGGQFHIGVMRPDGSGERLLAQGFRVEGPAWAPNGRVILFFRQEPALNDAQGGRSRLFTVDLTGQNERELVTPLDASDPAWSPLRP</sequence>
<dbReference type="HAMAP" id="MF_00671">
    <property type="entry name" value="TolB"/>
    <property type="match status" value="1"/>
</dbReference>
<dbReference type="GO" id="GO:0042597">
    <property type="term" value="C:periplasmic space"/>
    <property type="evidence" value="ECO:0007669"/>
    <property type="project" value="UniProtKB-SubCell"/>
</dbReference>
<protein>
    <submittedName>
        <fullName evidence="6">Protein TolB</fullName>
    </submittedName>
</protein>
<dbReference type="InterPro" id="IPR011042">
    <property type="entry name" value="6-blade_b-propeller_TolB-like"/>
</dbReference>
<organism evidence="6">
    <name type="scientific">metagenome</name>
    <dbReference type="NCBI Taxonomy" id="256318"/>
    <lineage>
        <taxon>unclassified sequences</taxon>
        <taxon>metagenomes</taxon>
    </lineage>
</organism>
<dbReference type="PANTHER" id="PTHR36842">
    <property type="entry name" value="PROTEIN TOLB HOMOLOG"/>
    <property type="match status" value="1"/>
</dbReference>
<dbReference type="Gene3D" id="3.40.50.10070">
    <property type="entry name" value="TolB, N-terminal domain"/>
    <property type="match status" value="1"/>
</dbReference>
<dbReference type="Gene3D" id="2.120.10.30">
    <property type="entry name" value="TolB, C-terminal domain"/>
    <property type="match status" value="1"/>
</dbReference>
<gene>
    <name evidence="6" type="primary">tolB</name>
    <name evidence="6" type="ORF">DF3PB_4490003</name>
</gene>
<keyword evidence="3" id="KW-0732">Signal</keyword>
<name>A0A380TGD5_9ZZZZ</name>
<comment type="similarity">
    <text evidence="2">Belongs to the TolB family.</text>
</comment>